<sequence>MDLFVLLQTTPRILRVITTAPLQNDLETEVRRQINFFTTDKEEIDFDARYRPLDDELLIIRNFDDIDGVLSAVRSPQDVGIWEPTEEGLSTVKALFAGVTIDGKTTVMLQAFDKRQAITAGRFSLFYDQNTFRRLTGVGMTLDNKPTAVLSQNSAATEPAELRFVSLHNVRRLFDMDAYYHESTQEEVNNFFNAEKFHGFNEEWLNTNLDNWIRKKVTFINQEGILERCTPIDIRTAAAGFGITVDIEEFGEQYKLTFPEDKRRLKELLRFLDEDIYQSPISGNRFKTNSKTKIQVVA</sequence>
<gene>
    <name evidence="1" type="ORF">GGI52_003494</name>
</gene>
<name>A0A7Y9VXM7_9PSED</name>
<dbReference type="AlphaFoldDB" id="A0A7Y9VXM7"/>
<proteinExistence type="predicted"/>
<dbReference type="RefSeq" id="WP_179694051.1">
    <property type="nucleotide sequence ID" value="NZ_JACCAT010000001.1"/>
</dbReference>
<protein>
    <recommendedName>
        <fullName evidence="3">DUF4868 domain-containing protein</fullName>
    </recommendedName>
</protein>
<dbReference type="EMBL" id="JACCAT010000001">
    <property type="protein sequence ID" value="NYH10451.1"/>
    <property type="molecule type" value="Genomic_DNA"/>
</dbReference>
<comment type="caution">
    <text evidence="1">The sequence shown here is derived from an EMBL/GenBank/DDBJ whole genome shotgun (WGS) entry which is preliminary data.</text>
</comment>
<evidence type="ECO:0008006" key="3">
    <source>
        <dbReference type="Google" id="ProtNLM"/>
    </source>
</evidence>
<dbReference type="Proteomes" id="UP000553035">
    <property type="component" value="Unassembled WGS sequence"/>
</dbReference>
<accession>A0A7Y9VXM7</accession>
<reference evidence="1 2" key="1">
    <citation type="submission" date="2020-07" db="EMBL/GenBank/DDBJ databases">
        <title>Exploring microbial biodiversity for novel pathways involved in the catabolism of aromatic compounds derived from lignin.</title>
        <authorList>
            <person name="Elkins J."/>
        </authorList>
    </citation>
    <scope>NUCLEOTIDE SEQUENCE [LARGE SCALE GENOMIC DNA]</scope>
    <source>
        <strain evidence="1 2">VanB</strain>
    </source>
</reference>
<organism evidence="1 2">
    <name type="scientific">Pseudomonas moraviensis</name>
    <dbReference type="NCBI Taxonomy" id="321662"/>
    <lineage>
        <taxon>Bacteria</taxon>
        <taxon>Pseudomonadati</taxon>
        <taxon>Pseudomonadota</taxon>
        <taxon>Gammaproteobacteria</taxon>
        <taxon>Pseudomonadales</taxon>
        <taxon>Pseudomonadaceae</taxon>
        <taxon>Pseudomonas</taxon>
    </lineage>
</organism>
<evidence type="ECO:0000313" key="1">
    <source>
        <dbReference type="EMBL" id="NYH10451.1"/>
    </source>
</evidence>
<evidence type="ECO:0000313" key="2">
    <source>
        <dbReference type="Proteomes" id="UP000553035"/>
    </source>
</evidence>